<evidence type="ECO:0000256" key="4">
    <source>
        <dbReference type="SAM" id="SignalP"/>
    </source>
</evidence>
<dbReference type="PANTHER" id="PTHR24104">
    <property type="entry name" value="E3 UBIQUITIN-PROTEIN LIGASE NHLRC1-RELATED"/>
    <property type="match status" value="1"/>
</dbReference>
<dbReference type="EMBL" id="JACJVQ010000024">
    <property type="protein sequence ID" value="MBB6637809.1"/>
    <property type="molecule type" value="Genomic_DNA"/>
</dbReference>
<dbReference type="InterPro" id="IPR050952">
    <property type="entry name" value="TRIM-NHL_E3_ligases"/>
</dbReference>
<dbReference type="SUPFAM" id="SSF48452">
    <property type="entry name" value="TPR-like"/>
    <property type="match status" value="1"/>
</dbReference>
<feature type="chain" id="PRO_5032658465" evidence="4">
    <location>
        <begin position="30"/>
        <end position="489"/>
    </location>
</feature>
<dbReference type="InterPro" id="IPR001258">
    <property type="entry name" value="NHL_repeat"/>
</dbReference>
<keyword evidence="1" id="KW-0677">Repeat</keyword>
<dbReference type="InterPro" id="IPR011990">
    <property type="entry name" value="TPR-like_helical_dom_sf"/>
</dbReference>
<evidence type="ECO:0000313" key="6">
    <source>
        <dbReference type="Proteomes" id="UP000535838"/>
    </source>
</evidence>
<evidence type="ECO:0000313" key="5">
    <source>
        <dbReference type="EMBL" id="MBB6637809.1"/>
    </source>
</evidence>
<dbReference type="Gene3D" id="2.120.10.30">
    <property type="entry name" value="TolB, C-terminal domain"/>
    <property type="match status" value="2"/>
</dbReference>
<feature type="signal peptide" evidence="4">
    <location>
        <begin position="1"/>
        <end position="29"/>
    </location>
</feature>
<keyword evidence="3" id="KW-0472">Membrane</keyword>
<evidence type="ECO:0000256" key="1">
    <source>
        <dbReference type="ARBA" id="ARBA00022737"/>
    </source>
</evidence>
<dbReference type="SUPFAM" id="SSF101898">
    <property type="entry name" value="NHL repeat"/>
    <property type="match status" value="1"/>
</dbReference>
<dbReference type="PROSITE" id="PS51125">
    <property type="entry name" value="NHL"/>
    <property type="match status" value="2"/>
</dbReference>
<organism evidence="5 6">
    <name type="scientific">Cohnella thailandensis</name>
    <dbReference type="NCBI Taxonomy" id="557557"/>
    <lineage>
        <taxon>Bacteria</taxon>
        <taxon>Bacillati</taxon>
        <taxon>Bacillota</taxon>
        <taxon>Bacilli</taxon>
        <taxon>Bacillales</taxon>
        <taxon>Paenibacillaceae</taxon>
        <taxon>Cohnella</taxon>
    </lineage>
</organism>
<reference evidence="5 6" key="1">
    <citation type="submission" date="2020-08" db="EMBL/GenBank/DDBJ databases">
        <title>Cohnella phylogeny.</title>
        <authorList>
            <person name="Dunlap C."/>
        </authorList>
    </citation>
    <scope>NUCLEOTIDE SEQUENCE [LARGE SCALE GENOMIC DNA]</scope>
    <source>
        <strain evidence="5 6">DSM 25241</strain>
    </source>
</reference>
<keyword evidence="3" id="KW-0812">Transmembrane</keyword>
<dbReference type="GO" id="GO:0008270">
    <property type="term" value="F:zinc ion binding"/>
    <property type="evidence" value="ECO:0007669"/>
    <property type="project" value="UniProtKB-KW"/>
</dbReference>
<evidence type="ECO:0000256" key="3">
    <source>
        <dbReference type="SAM" id="Phobius"/>
    </source>
</evidence>
<evidence type="ECO:0000256" key="2">
    <source>
        <dbReference type="PROSITE-ProRule" id="PRU00504"/>
    </source>
</evidence>
<feature type="repeat" description="NHL" evidence="2">
    <location>
        <begin position="65"/>
        <end position="97"/>
    </location>
</feature>
<feature type="repeat" description="NHL" evidence="2">
    <location>
        <begin position="104"/>
        <end position="146"/>
    </location>
</feature>
<keyword evidence="4" id="KW-0732">Signal</keyword>
<dbReference type="InterPro" id="IPR011042">
    <property type="entry name" value="6-blade_b-propeller_TolB-like"/>
</dbReference>
<name>A0A841T486_9BACL</name>
<dbReference type="Proteomes" id="UP000535838">
    <property type="component" value="Unassembled WGS sequence"/>
</dbReference>
<dbReference type="PANTHER" id="PTHR24104:SF25">
    <property type="entry name" value="PROTEIN LIN-41"/>
    <property type="match status" value="1"/>
</dbReference>
<dbReference type="AlphaFoldDB" id="A0A841T486"/>
<keyword evidence="6" id="KW-1185">Reference proteome</keyword>
<protein>
    <submittedName>
        <fullName evidence="5">NHL repeat-containing protein</fullName>
    </submittedName>
</protein>
<dbReference type="Pfam" id="PF01436">
    <property type="entry name" value="NHL"/>
    <property type="match status" value="2"/>
</dbReference>
<dbReference type="RefSeq" id="WP_185123002.1">
    <property type="nucleotide sequence ID" value="NZ_JACJVQ010000024.1"/>
</dbReference>
<keyword evidence="3" id="KW-1133">Transmembrane helix</keyword>
<dbReference type="CDD" id="cd05819">
    <property type="entry name" value="NHL"/>
    <property type="match status" value="1"/>
</dbReference>
<proteinExistence type="predicted"/>
<comment type="caution">
    <text evidence="5">The sequence shown here is derived from an EMBL/GenBank/DDBJ whole genome shotgun (WGS) entry which is preliminary data.</text>
</comment>
<accession>A0A841T486</accession>
<gene>
    <name evidence="5" type="ORF">H7B67_27095</name>
</gene>
<sequence length="489" mass="55237">MRTTKWIRAIAAATALSSFLLMFSGYARASVPYVGYTYDGWGDRVWSPAAYVPDRVVEGEKLGIGSFNQPEDIHVTEAGQIYVADTGNNRIVELNGRYEFVRQLDKFVYEGSERTFNKPRGVFVTEQGEIYVADTGNHQVVRLRENGEADLVIAAPKSEYFAGDFVFDPKKIAVDTAGRILVIADRVFDGIMEFGENGEFQNFFAANRVTYNVADYVWKRYFSTDAQKERMVTFVPTEYTNLDLDGKDFVFTTSAERTLTPIKRHNPSGTDVLLRQGFFNPIGDVKYDTRGQSTLVDISVGPDGTYSVLDSIRGRIFTYDSEGKLLYVFGSIGDRVGNFKVPSAIDQKGDSILVLDRELARLTTFAATDYGKLINEAVHNHYIGNENRAAELWKEVLTLNENLEIAYSGISKANFREGNHEKAVKEAKFALDRDSYSKAYKHLRKETLKEHFNTILTTIFALALAWAAWKLFRKFRRRKGGASHVERTP</sequence>
<feature type="transmembrane region" description="Helical" evidence="3">
    <location>
        <begin position="451"/>
        <end position="469"/>
    </location>
</feature>